<name>A0A397ILR0_9GLOM</name>
<proteinExistence type="predicted"/>
<protein>
    <submittedName>
        <fullName evidence="1">Uncharacterized protein</fullName>
    </submittedName>
</protein>
<accession>A0A397ILR0</accession>
<dbReference type="EMBL" id="PQFF01000179">
    <property type="protein sequence ID" value="RHZ76825.1"/>
    <property type="molecule type" value="Genomic_DNA"/>
</dbReference>
<evidence type="ECO:0000313" key="2">
    <source>
        <dbReference type="Proteomes" id="UP000266861"/>
    </source>
</evidence>
<gene>
    <name evidence="1" type="ORF">Glove_189g25</name>
</gene>
<organism evidence="1 2">
    <name type="scientific">Diversispora epigaea</name>
    <dbReference type="NCBI Taxonomy" id="1348612"/>
    <lineage>
        <taxon>Eukaryota</taxon>
        <taxon>Fungi</taxon>
        <taxon>Fungi incertae sedis</taxon>
        <taxon>Mucoromycota</taxon>
        <taxon>Glomeromycotina</taxon>
        <taxon>Glomeromycetes</taxon>
        <taxon>Diversisporales</taxon>
        <taxon>Diversisporaceae</taxon>
        <taxon>Diversispora</taxon>
    </lineage>
</organism>
<sequence length="89" mass="9770">MVPFGRDPGNIMLRLVMRGRGRVLASQLPVPTGNDEPCELVITTALQIINKRIKARLQALLTLPIANLITDNNLPLQLSSDPSDLKIQT</sequence>
<comment type="caution">
    <text evidence="1">The sequence shown here is derived from an EMBL/GenBank/DDBJ whole genome shotgun (WGS) entry which is preliminary data.</text>
</comment>
<dbReference type="Proteomes" id="UP000266861">
    <property type="component" value="Unassembled WGS sequence"/>
</dbReference>
<keyword evidence="2" id="KW-1185">Reference proteome</keyword>
<reference evidence="1 2" key="1">
    <citation type="submission" date="2018-08" db="EMBL/GenBank/DDBJ databases">
        <title>Genome and evolution of the arbuscular mycorrhizal fungus Diversispora epigaea (formerly Glomus versiforme) and its bacterial endosymbionts.</title>
        <authorList>
            <person name="Sun X."/>
            <person name="Fei Z."/>
            <person name="Harrison M."/>
        </authorList>
    </citation>
    <scope>NUCLEOTIDE SEQUENCE [LARGE SCALE GENOMIC DNA]</scope>
    <source>
        <strain evidence="1 2">IT104</strain>
    </source>
</reference>
<evidence type="ECO:0000313" key="1">
    <source>
        <dbReference type="EMBL" id="RHZ76825.1"/>
    </source>
</evidence>
<dbReference type="AlphaFoldDB" id="A0A397ILR0"/>